<evidence type="ECO:0000256" key="1">
    <source>
        <dbReference type="ARBA" id="ARBA00004442"/>
    </source>
</evidence>
<dbReference type="InterPro" id="IPR051906">
    <property type="entry name" value="TolC-like"/>
</dbReference>
<comment type="subcellular location">
    <subcellularLocation>
        <location evidence="1">Cell outer membrane</location>
    </subcellularLocation>
</comment>
<dbReference type="PANTHER" id="PTHR30026:SF21">
    <property type="entry name" value="SLR1270 PROTEIN"/>
    <property type="match status" value="1"/>
</dbReference>
<comment type="similarity">
    <text evidence="2">Belongs to the outer membrane factor (OMF) (TC 1.B.17) family.</text>
</comment>
<evidence type="ECO:0000256" key="3">
    <source>
        <dbReference type="ARBA" id="ARBA00022448"/>
    </source>
</evidence>
<dbReference type="EMBL" id="JABEVQ010000004">
    <property type="protein sequence ID" value="NWN91730.1"/>
    <property type="molecule type" value="Genomic_DNA"/>
</dbReference>
<dbReference type="PANTHER" id="PTHR30026">
    <property type="entry name" value="OUTER MEMBRANE PROTEIN TOLC"/>
    <property type="match status" value="1"/>
</dbReference>
<evidence type="ECO:0000256" key="8">
    <source>
        <dbReference type="SAM" id="MobiDB-lite"/>
    </source>
</evidence>
<evidence type="ECO:0000256" key="4">
    <source>
        <dbReference type="ARBA" id="ARBA00022452"/>
    </source>
</evidence>
<evidence type="ECO:0000256" key="7">
    <source>
        <dbReference type="ARBA" id="ARBA00023237"/>
    </source>
</evidence>
<evidence type="ECO:0000313" key="10">
    <source>
        <dbReference type="EMBL" id="NWN91730.1"/>
    </source>
</evidence>
<comment type="caution">
    <text evidence="10">The sequence shown here is derived from an EMBL/GenBank/DDBJ whole genome shotgun (WGS) entry which is preliminary data.</text>
</comment>
<proteinExistence type="inferred from homology"/>
<evidence type="ECO:0000256" key="9">
    <source>
        <dbReference type="SAM" id="SignalP"/>
    </source>
</evidence>
<keyword evidence="5" id="KW-0812">Transmembrane</keyword>
<keyword evidence="6" id="KW-0472">Membrane</keyword>
<dbReference type="Pfam" id="PF02321">
    <property type="entry name" value="OEP"/>
    <property type="match status" value="2"/>
</dbReference>
<feature type="region of interest" description="Disordered" evidence="8">
    <location>
        <begin position="229"/>
        <end position="254"/>
    </location>
</feature>
<dbReference type="SUPFAM" id="SSF56954">
    <property type="entry name" value="Outer membrane efflux proteins (OEP)"/>
    <property type="match status" value="1"/>
</dbReference>
<keyword evidence="9" id="KW-0732">Signal</keyword>
<dbReference type="Proteomes" id="UP000536442">
    <property type="component" value="Unassembled WGS sequence"/>
</dbReference>
<dbReference type="InterPro" id="IPR003423">
    <property type="entry name" value="OMP_efflux"/>
</dbReference>
<organism evidence="10 11">
    <name type="scientific">Marinobacter adhaerens</name>
    <dbReference type="NCBI Taxonomy" id="1033846"/>
    <lineage>
        <taxon>Bacteria</taxon>
        <taxon>Pseudomonadati</taxon>
        <taxon>Pseudomonadota</taxon>
        <taxon>Gammaproteobacteria</taxon>
        <taxon>Pseudomonadales</taxon>
        <taxon>Marinobacteraceae</taxon>
        <taxon>Marinobacter</taxon>
    </lineage>
</organism>
<feature type="chain" id="PRO_5032549058" evidence="9">
    <location>
        <begin position="21"/>
        <end position="435"/>
    </location>
</feature>
<reference evidence="10 11" key="1">
    <citation type="submission" date="2020-03" db="EMBL/GenBank/DDBJ databases">
        <title>Metagenomic, metatranscriptomic, and metabolomic analyses revealed the key microbes and metabolic features during the fermentation of ganjang, Korean traditional soy sauce.</title>
        <authorList>
            <person name="Chun B.H."/>
            <person name="Jeon C.O."/>
        </authorList>
    </citation>
    <scope>NUCLEOTIDE SEQUENCE [LARGE SCALE GENOMIC DNA]</scope>
    <source>
        <strain evidence="10 11">KG14</strain>
    </source>
</reference>
<name>A0A851HSL9_9GAMM</name>
<dbReference type="GO" id="GO:0015562">
    <property type="term" value="F:efflux transmembrane transporter activity"/>
    <property type="evidence" value="ECO:0007669"/>
    <property type="project" value="InterPro"/>
</dbReference>
<sequence>MRYIQAVIVALLLLSGGASALSLDEAQSLASRQATTLQTLSAETRQAEAMQQQSAQAFLPKLSADATWLRADSSLITNIPVPSPTAPGGIQRTDLGPVEGTVTGVQLVQPLFNADALQQRDAAKRNVTARRQSEQWARQALRLEVARRYFNILRLRQQEIAAKQAHSAASRASELAHGSYNEGLAARLDVEQADAELAASLARISQSRAATEEAEYQLQSLLGLTTGKPLHLSDTIPQPPTPASTGEDLPRKDLQARQSAVAAAEARARASRAEWIPSINLLARQQWAHGREPLDDNADGWLLAVNLKWTLFDGLGRQGRIAESRAKTLKTKAQLEETRRRIAQEQAVSASQWQAGYAAWQAAEKSTQAATKAARLATRRYQENIGSMTDLLTARARLDRERATLIDTRYQAVLAAMNHHLQHGRDPLLALGEPY</sequence>
<dbReference type="GO" id="GO:0009279">
    <property type="term" value="C:cell outer membrane"/>
    <property type="evidence" value="ECO:0007669"/>
    <property type="project" value="UniProtKB-SubCell"/>
</dbReference>
<gene>
    <name evidence="10" type="ORF">HLV39_09525</name>
</gene>
<keyword evidence="11" id="KW-1185">Reference proteome</keyword>
<feature type="signal peptide" evidence="9">
    <location>
        <begin position="1"/>
        <end position="20"/>
    </location>
</feature>
<evidence type="ECO:0000256" key="5">
    <source>
        <dbReference type="ARBA" id="ARBA00022692"/>
    </source>
</evidence>
<protein>
    <submittedName>
        <fullName evidence="10">TolC family protein</fullName>
    </submittedName>
</protein>
<dbReference type="AlphaFoldDB" id="A0A851HSL9"/>
<keyword evidence="7" id="KW-0998">Cell outer membrane</keyword>
<keyword evidence="3" id="KW-0813">Transport</keyword>
<evidence type="ECO:0000256" key="6">
    <source>
        <dbReference type="ARBA" id="ARBA00023136"/>
    </source>
</evidence>
<evidence type="ECO:0000313" key="11">
    <source>
        <dbReference type="Proteomes" id="UP000536442"/>
    </source>
</evidence>
<dbReference type="Gene3D" id="1.20.1600.10">
    <property type="entry name" value="Outer membrane efflux proteins (OEP)"/>
    <property type="match status" value="1"/>
</dbReference>
<evidence type="ECO:0000256" key="2">
    <source>
        <dbReference type="ARBA" id="ARBA00007613"/>
    </source>
</evidence>
<dbReference type="GO" id="GO:0015288">
    <property type="term" value="F:porin activity"/>
    <property type="evidence" value="ECO:0007669"/>
    <property type="project" value="TreeGrafter"/>
</dbReference>
<dbReference type="GO" id="GO:1990281">
    <property type="term" value="C:efflux pump complex"/>
    <property type="evidence" value="ECO:0007669"/>
    <property type="project" value="TreeGrafter"/>
</dbReference>
<keyword evidence="4" id="KW-1134">Transmembrane beta strand</keyword>
<accession>A0A851HSL9</accession>